<dbReference type="EMBL" id="MLJW01006790">
    <property type="protein sequence ID" value="OIQ66166.1"/>
    <property type="molecule type" value="Genomic_DNA"/>
</dbReference>
<gene>
    <name evidence="1" type="ORF">GALL_522670</name>
</gene>
<dbReference type="AntiFam" id="ANF00217">
    <property type="entry name" value="Shadow ORF (opposite uvrB)"/>
</dbReference>
<proteinExistence type="predicted"/>
<accession>A0A1J5P4R5</accession>
<reference evidence="1" key="1">
    <citation type="submission" date="2016-10" db="EMBL/GenBank/DDBJ databases">
        <title>Sequence of Gallionella enrichment culture.</title>
        <authorList>
            <person name="Poehlein A."/>
            <person name="Muehling M."/>
            <person name="Daniel R."/>
        </authorList>
    </citation>
    <scope>NUCLEOTIDE SEQUENCE</scope>
</reference>
<protein>
    <submittedName>
        <fullName evidence="1">Uncharacterized protein</fullName>
    </submittedName>
</protein>
<sequence length="82" mass="9349">MARIVLDARAESNLTHHLKVVSCAHTQPLSFEELPLFFKLGQPFAEFALDRRSRALHPLRAGDIVSCRENVHLRFLADYFAS</sequence>
<dbReference type="AlphaFoldDB" id="A0A1J5P4R5"/>
<name>A0A1J5P4R5_9ZZZZ</name>
<comment type="caution">
    <text evidence="1">The sequence shown here is derived from an EMBL/GenBank/DDBJ whole genome shotgun (WGS) entry which is preliminary data.</text>
</comment>
<evidence type="ECO:0000313" key="1">
    <source>
        <dbReference type="EMBL" id="OIQ66166.1"/>
    </source>
</evidence>
<organism evidence="1">
    <name type="scientific">mine drainage metagenome</name>
    <dbReference type="NCBI Taxonomy" id="410659"/>
    <lineage>
        <taxon>unclassified sequences</taxon>
        <taxon>metagenomes</taxon>
        <taxon>ecological metagenomes</taxon>
    </lineage>
</organism>